<keyword evidence="3" id="KW-0808">Transferase</keyword>
<dbReference type="Pfam" id="PF00534">
    <property type="entry name" value="Glycos_transf_1"/>
    <property type="match status" value="1"/>
</dbReference>
<dbReference type="eggNOG" id="arCOG01403">
    <property type="taxonomic scope" value="Archaea"/>
</dbReference>
<dbReference type="InterPro" id="IPR001296">
    <property type="entry name" value="Glyco_trans_1"/>
</dbReference>
<dbReference type="CDD" id="cd03801">
    <property type="entry name" value="GT4_PimA-like"/>
    <property type="match status" value="1"/>
</dbReference>
<dbReference type="PATRIC" id="fig|593117.10.peg.17"/>
<dbReference type="AlphaFoldDB" id="C5A2L6"/>
<organism evidence="3 4">
    <name type="scientific">Thermococcus gammatolerans (strain DSM 15229 / JCM 11827 / EJ3)</name>
    <dbReference type="NCBI Taxonomy" id="593117"/>
    <lineage>
        <taxon>Archaea</taxon>
        <taxon>Methanobacteriati</taxon>
        <taxon>Methanobacteriota</taxon>
        <taxon>Thermococci</taxon>
        <taxon>Thermococcales</taxon>
        <taxon>Thermococcaceae</taxon>
        <taxon>Thermococcus</taxon>
    </lineage>
</organism>
<dbReference type="InterPro" id="IPR050194">
    <property type="entry name" value="Glycosyltransferase_grp1"/>
</dbReference>
<dbReference type="InterPro" id="IPR028098">
    <property type="entry name" value="Glyco_trans_4-like_N"/>
</dbReference>
<protein>
    <submittedName>
        <fullName evidence="3">Glycosyltransferase, family 1</fullName>
    </submittedName>
</protein>
<evidence type="ECO:0000313" key="4">
    <source>
        <dbReference type="Proteomes" id="UP000001488"/>
    </source>
</evidence>
<dbReference type="SUPFAM" id="SSF53756">
    <property type="entry name" value="UDP-Glycosyltransferase/glycogen phosphorylase"/>
    <property type="match status" value="1"/>
</dbReference>
<dbReference type="CAZy" id="GT4">
    <property type="family name" value="Glycosyltransferase Family 4"/>
</dbReference>
<dbReference type="EMBL" id="CP001398">
    <property type="protein sequence ID" value="ACS32518.1"/>
    <property type="molecule type" value="Genomic_DNA"/>
</dbReference>
<evidence type="ECO:0000259" key="1">
    <source>
        <dbReference type="Pfam" id="PF00534"/>
    </source>
</evidence>
<evidence type="ECO:0000313" key="3">
    <source>
        <dbReference type="EMBL" id="ACS32518.1"/>
    </source>
</evidence>
<dbReference type="PANTHER" id="PTHR45947">
    <property type="entry name" value="SULFOQUINOVOSYL TRANSFERASE SQD2"/>
    <property type="match status" value="1"/>
</dbReference>
<dbReference type="Proteomes" id="UP000001488">
    <property type="component" value="Chromosome"/>
</dbReference>
<dbReference type="HOGENOM" id="CLU_009583_2_2_2"/>
<dbReference type="KEGG" id="tga:TGAM_0016"/>
<feature type="domain" description="Glycosyltransferase subfamily 4-like N-terminal" evidence="2">
    <location>
        <begin position="42"/>
        <end position="208"/>
    </location>
</feature>
<gene>
    <name evidence="3" type="ordered locus">TGAM_0016</name>
</gene>
<dbReference type="PaxDb" id="593117-TGAM_0016"/>
<dbReference type="STRING" id="593117.TGAM_0016"/>
<dbReference type="Pfam" id="PF13439">
    <property type="entry name" value="Glyco_transf_4"/>
    <property type="match status" value="1"/>
</dbReference>
<feature type="domain" description="Glycosyl transferase family 1" evidence="1">
    <location>
        <begin position="212"/>
        <end position="361"/>
    </location>
</feature>
<dbReference type="GO" id="GO:0016757">
    <property type="term" value="F:glycosyltransferase activity"/>
    <property type="evidence" value="ECO:0007669"/>
    <property type="project" value="InterPro"/>
</dbReference>
<reference evidence="3 4" key="1">
    <citation type="journal article" date="2007" name="Genome Biol.">
        <title>Genome analysis and genome-wide proteomics of Thermococcus gammatolerans, the most radioresistant organism known amongst the Archaea.</title>
        <authorList>
            <person name="Zivanovic Y."/>
            <person name="Armengaud J."/>
            <person name="Lagorce A."/>
            <person name="Leplat C."/>
            <person name="Guerin P."/>
            <person name="Dutertre M."/>
            <person name="Anthouard V."/>
            <person name="Forterre P."/>
            <person name="Wincker P."/>
            <person name="Confalonieri F."/>
        </authorList>
    </citation>
    <scope>NUCLEOTIDE SEQUENCE [LARGE SCALE GENOMIC DNA]</scope>
    <source>
        <strain evidence="4">DSM 15229 / JCM 11827 / EJ3</strain>
    </source>
</reference>
<keyword evidence="4" id="KW-1185">Reference proteome</keyword>
<evidence type="ECO:0000259" key="2">
    <source>
        <dbReference type="Pfam" id="PF13439"/>
    </source>
</evidence>
<dbReference type="Gene3D" id="3.40.50.2000">
    <property type="entry name" value="Glycogen Phosphorylase B"/>
    <property type="match status" value="2"/>
</dbReference>
<accession>C5A2L6</accession>
<proteinExistence type="predicted"/>
<name>C5A2L6_THEGJ</name>
<sequence>MGVTRRYRGESEKLLVPLLNLFTMETLKIAFVYDVVYPWVKGGVERRIYELAKRLARDHEVHVYGYKHWEGKNEIERDGIHYHGLAPAPKRLYLLGKRNPLPMLRLASRLRRRIGEFRWYDIVDVQNLFYPGALALKSLPSTVITWHEFWGPYWWRYLGPGGLPGWLSERALFTAEHHISVSWKTKHDLLRAGLRKPVPVVPNGVDVEFIQAIPPDELESDVIFVGRLISEKGVDFLLKALVKVKEELPDVRAVIVGGGPERKRLERMAKGLGLEKNVLFTGFLPYKRVIALMKASKVFVLPSLREGFGMVALEAMACGLPVVTLNAPMNAARFLVEDGKNGFVVDESQLSDTLASLLFDKAFLKLIGRVSREISAEYDWDAVVRLLLDVYV</sequence>
<dbReference type="PANTHER" id="PTHR45947:SF3">
    <property type="entry name" value="SULFOQUINOVOSYL TRANSFERASE SQD2"/>
    <property type="match status" value="1"/>
</dbReference>